<protein>
    <submittedName>
        <fullName evidence="1">Uncharacterized protein</fullName>
    </submittedName>
</protein>
<reference evidence="1 2" key="1">
    <citation type="submission" date="2013-03" db="EMBL/GenBank/DDBJ databases">
        <title>The Genome Sequence of Phialophora europaea CBS 101466.</title>
        <authorList>
            <consortium name="The Broad Institute Genomics Platform"/>
            <person name="Cuomo C."/>
            <person name="de Hoog S."/>
            <person name="Gorbushina A."/>
            <person name="Walker B."/>
            <person name="Young S.K."/>
            <person name="Zeng Q."/>
            <person name="Gargeya S."/>
            <person name="Fitzgerald M."/>
            <person name="Haas B."/>
            <person name="Abouelleil A."/>
            <person name="Allen A.W."/>
            <person name="Alvarado L."/>
            <person name="Arachchi H.M."/>
            <person name="Berlin A.M."/>
            <person name="Chapman S.B."/>
            <person name="Gainer-Dewar J."/>
            <person name="Goldberg J."/>
            <person name="Griggs A."/>
            <person name="Gujja S."/>
            <person name="Hansen M."/>
            <person name="Howarth C."/>
            <person name="Imamovic A."/>
            <person name="Ireland A."/>
            <person name="Larimer J."/>
            <person name="McCowan C."/>
            <person name="Murphy C."/>
            <person name="Pearson M."/>
            <person name="Poon T.W."/>
            <person name="Priest M."/>
            <person name="Roberts A."/>
            <person name="Saif S."/>
            <person name="Shea T."/>
            <person name="Sisk P."/>
            <person name="Sykes S."/>
            <person name="Wortman J."/>
            <person name="Nusbaum C."/>
            <person name="Birren B."/>
        </authorList>
    </citation>
    <scope>NUCLEOTIDE SEQUENCE [LARGE SCALE GENOMIC DNA]</scope>
    <source>
        <strain evidence="1 2">CBS 101466</strain>
    </source>
</reference>
<sequence length="195" mass="21957">MPNRNRQPPQPPPQLPQPLIFVACGHQVPPDCAPSGGISRKKGTSTILEPAMCLECGITHTKNRQQLIVDSYQSKVDAKVNEIIERAMGVQDEKDQKEIIETGKTHAVGDVLLQRNSEVVSIWADFIKGWNFSERQRTVEVRADPRNPRSGMIRKVVIDYVTILVSRTASELIVTKTWKCKDDQQVMEATELTRL</sequence>
<name>W2RNT6_CYPE1</name>
<dbReference type="HOGENOM" id="CLU_1396258_0_0_1"/>
<dbReference type="RefSeq" id="XP_008720306.1">
    <property type="nucleotide sequence ID" value="XM_008722084.1"/>
</dbReference>
<accession>W2RNT6</accession>
<dbReference type="PROSITE" id="PS51257">
    <property type="entry name" value="PROKAR_LIPOPROTEIN"/>
    <property type="match status" value="1"/>
</dbReference>
<dbReference type="GeneID" id="19975100"/>
<evidence type="ECO:0000313" key="1">
    <source>
        <dbReference type="EMBL" id="ETN38137.1"/>
    </source>
</evidence>
<proteinExistence type="predicted"/>
<dbReference type="VEuPathDB" id="FungiDB:HMPREF1541_07761"/>
<gene>
    <name evidence="1" type="ORF">HMPREF1541_07761</name>
</gene>
<evidence type="ECO:0000313" key="2">
    <source>
        <dbReference type="Proteomes" id="UP000030752"/>
    </source>
</evidence>
<dbReference type="InParanoid" id="W2RNT6"/>
<dbReference type="Proteomes" id="UP000030752">
    <property type="component" value="Unassembled WGS sequence"/>
</dbReference>
<keyword evidence="2" id="KW-1185">Reference proteome</keyword>
<organism evidence="1 2">
    <name type="scientific">Cyphellophora europaea (strain CBS 101466)</name>
    <name type="common">Phialophora europaea</name>
    <dbReference type="NCBI Taxonomy" id="1220924"/>
    <lineage>
        <taxon>Eukaryota</taxon>
        <taxon>Fungi</taxon>
        <taxon>Dikarya</taxon>
        <taxon>Ascomycota</taxon>
        <taxon>Pezizomycotina</taxon>
        <taxon>Eurotiomycetes</taxon>
        <taxon>Chaetothyriomycetidae</taxon>
        <taxon>Chaetothyriales</taxon>
        <taxon>Cyphellophoraceae</taxon>
        <taxon>Cyphellophora</taxon>
    </lineage>
</organism>
<dbReference type="EMBL" id="KB822723">
    <property type="protein sequence ID" value="ETN38137.1"/>
    <property type="molecule type" value="Genomic_DNA"/>
</dbReference>
<dbReference type="AlphaFoldDB" id="W2RNT6"/>